<organism evidence="11 12">
    <name type="scientific">Hydra vulgaris</name>
    <name type="common">Hydra</name>
    <name type="synonym">Hydra attenuata</name>
    <dbReference type="NCBI Taxonomy" id="6087"/>
    <lineage>
        <taxon>Eukaryota</taxon>
        <taxon>Metazoa</taxon>
        <taxon>Cnidaria</taxon>
        <taxon>Hydrozoa</taxon>
        <taxon>Hydroidolina</taxon>
        <taxon>Anthoathecata</taxon>
        <taxon>Aplanulata</taxon>
        <taxon>Hydridae</taxon>
        <taxon>Hydra</taxon>
    </lineage>
</organism>
<keyword evidence="3" id="KW-0808">Transferase</keyword>
<feature type="transmembrane region" description="Helical" evidence="10">
    <location>
        <begin position="27"/>
        <end position="50"/>
    </location>
</feature>
<evidence type="ECO:0000256" key="9">
    <source>
        <dbReference type="ARBA" id="ARBA00023180"/>
    </source>
</evidence>
<evidence type="ECO:0000256" key="6">
    <source>
        <dbReference type="ARBA" id="ARBA00022989"/>
    </source>
</evidence>
<evidence type="ECO:0000313" key="12">
    <source>
        <dbReference type="RefSeq" id="XP_065671412.1"/>
    </source>
</evidence>
<evidence type="ECO:0000256" key="2">
    <source>
        <dbReference type="ARBA" id="ARBA00008124"/>
    </source>
</evidence>
<dbReference type="PANTHER" id="PTHR14647:SF85">
    <property type="entry name" value="GALACTOSYLCERAMIDE SULFOTRANSFERASE-LIKE"/>
    <property type="match status" value="1"/>
</dbReference>
<evidence type="ECO:0000313" key="11">
    <source>
        <dbReference type="Proteomes" id="UP001652625"/>
    </source>
</evidence>
<dbReference type="InterPro" id="IPR027417">
    <property type="entry name" value="P-loop_NTPase"/>
</dbReference>
<sequence>MLSLTEHFHKNKAYVDYEQEISNNSMYSIRFFIILLIVWSLSFFLAFTALSKITSFRNALLENILPAKENGFPVDLVDDFYSALGDMQINKKVLSTISKSLLEISDETLNITRERRCSPDKNIVFLKTHKTASSTVTNILNRYADLHELTVALPSMDNTRFDWPRKFHWSSVDLQRLDGTPANILSNHARYNRDQMKLIMEDNSKYISIIRDPVSQFESSFYYFEFDKILGLSKIPNPIEEFLKYPDEYLYNFTIFMGDLPDTLNLLQSGMFYDLGYDFMDLEDTKGIQRVLKTLENEFQLILITEYFDESLVLLKKELCWQTDDILYIKQNQRLKKGNLTAHTKQRIKQWNRADVMLYQHFNETFWKKIKDYGDSFWQDVNEFKKENKKFEKICSPEKITTKGFGINVDVNSFVMNPKVDRFHRYLCEKVLMNEVEYLSYFKKKFGKNFGYQNLLVAQGMKPIDRERTLHSRLKIKNGPKFFKLPISLQKRGSKLNFTATSELKTQMKLIE</sequence>
<keyword evidence="11" id="KW-1185">Reference proteome</keyword>
<dbReference type="RefSeq" id="XP_065671412.1">
    <property type="nucleotide sequence ID" value="XM_065815340.1"/>
</dbReference>
<dbReference type="SUPFAM" id="SSF52540">
    <property type="entry name" value="P-loop containing nucleoside triphosphate hydrolases"/>
    <property type="match status" value="1"/>
</dbReference>
<dbReference type="Gene3D" id="3.40.50.300">
    <property type="entry name" value="P-loop containing nucleotide triphosphate hydrolases"/>
    <property type="match status" value="1"/>
</dbReference>
<evidence type="ECO:0000256" key="3">
    <source>
        <dbReference type="ARBA" id="ARBA00022679"/>
    </source>
</evidence>
<keyword evidence="4 10" id="KW-0812">Transmembrane</keyword>
<evidence type="ECO:0000256" key="4">
    <source>
        <dbReference type="ARBA" id="ARBA00022692"/>
    </source>
</evidence>
<dbReference type="GeneID" id="124815149"/>
<dbReference type="Pfam" id="PF06990">
    <property type="entry name" value="Gal-3-0_sulfotr"/>
    <property type="match status" value="1"/>
</dbReference>
<dbReference type="InterPro" id="IPR009729">
    <property type="entry name" value="Gal-3-0_sulfotransfrase"/>
</dbReference>
<evidence type="ECO:0000256" key="10">
    <source>
        <dbReference type="SAM" id="Phobius"/>
    </source>
</evidence>
<protein>
    <submittedName>
        <fullName evidence="12">Galactosylceramide sulfotransferase isoform X1</fullName>
    </submittedName>
</protein>
<comment type="subcellular location">
    <subcellularLocation>
        <location evidence="1">Golgi apparatus membrane</location>
        <topology evidence="1">Single-pass type II membrane protein</topology>
    </subcellularLocation>
</comment>
<keyword evidence="8 10" id="KW-0472">Membrane</keyword>
<keyword evidence="7" id="KW-0333">Golgi apparatus</keyword>
<dbReference type="Proteomes" id="UP001652625">
    <property type="component" value="Chromosome 13"/>
</dbReference>
<evidence type="ECO:0000256" key="5">
    <source>
        <dbReference type="ARBA" id="ARBA00022968"/>
    </source>
</evidence>
<evidence type="ECO:0000256" key="1">
    <source>
        <dbReference type="ARBA" id="ARBA00004323"/>
    </source>
</evidence>
<keyword evidence="5" id="KW-0735">Signal-anchor</keyword>
<keyword evidence="9" id="KW-0325">Glycoprotein</keyword>
<proteinExistence type="inferred from homology"/>
<gene>
    <name evidence="12" type="primary">LOC124815149</name>
</gene>
<accession>A0ABM4DAM3</accession>
<comment type="similarity">
    <text evidence="2">Belongs to the galactose-3-O-sulfotransferase family.</text>
</comment>
<name>A0ABM4DAM3_HYDVU</name>
<keyword evidence="6 10" id="KW-1133">Transmembrane helix</keyword>
<evidence type="ECO:0000256" key="7">
    <source>
        <dbReference type="ARBA" id="ARBA00023034"/>
    </source>
</evidence>
<evidence type="ECO:0000256" key="8">
    <source>
        <dbReference type="ARBA" id="ARBA00023136"/>
    </source>
</evidence>
<reference evidence="12" key="1">
    <citation type="submission" date="2025-08" db="UniProtKB">
        <authorList>
            <consortium name="RefSeq"/>
        </authorList>
    </citation>
    <scope>IDENTIFICATION</scope>
</reference>
<dbReference type="PANTHER" id="PTHR14647">
    <property type="entry name" value="GALACTOSE-3-O-SULFOTRANSFERASE"/>
    <property type="match status" value="1"/>
</dbReference>